<feature type="compositionally biased region" description="Basic and acidic residues" evidence="1">
    <location>
        <begin position="270"/>
        <end position="283"/>
    </location>
</feature>
<protein>
    <submittedName>
        <fullName evidence="3">YsnF/AvaK domain-containing protein</fullName>
    </submittedName>
</protein>
<proteinExistence type="predicted"/>
<gene>
    <name evidence="3" type="ORF">JMJ56_28285</name>
</gene>
<dbReference type="InterPro" id="IPR052967">
    <property type="entry name" value="Stress_Response_Assoc"/>
</dbReference>
<evidence type="ECO:0000313" key="3">
    <source>
        <dbReference type="EMBL" id="MBL6081887.1"/>
    </source>
</evidence>
<dbReference type="Proteomes" id="UP000660885">
    <property type="component" value="Unassembled WGS sequence"/>
</dbReference>
<dbReference type="Pfam" id="PF09557">
    <property type="entry name" value="DUF2382"/>
    <property type="match status" value="1"/>
</dbReference>
<keyword evidence="4" id="KW-1185">Reference proteome</keyword>
<evidence type="ECO:0000313" key="4">
    <source>
        <dbReference type="Proteomes" id="UP000660885"/>
    </source>
</evidence>
<dbReference type="InterPro" id="IPR019060">
    <property type="entry name" value="DUF2382"/>
</dbReference>
<organism evidence="3 4">
    <name type="scientific">Belnapia arida</name>
    <dbReference type="NCBI Taxonomy" id="2804533"/>
    <lineage>
        <taxon>Bacteria</taxon>
        <taxon>Pseudomonadati</taxon>
        <taxon>Pseudomonadota</taxon>
        <taxon>Alphaproteobacteria</taxon>
        <taxon>Acetobacterales</taxon>
        <taxon>Roseomonadaceae</taxon>
        <taxon>Belnapia</taxon>
    </lineage>
</organism>
<comment type="caution">
    <text evidence="3">The sequence shown here is derived from an EMBL/GenBank/DDBJ whole genome shotgun (WGS) entry which is preliminary data.</text>
</comment>
<evidence type="ECO:0000259" key="2">
    <source>
        <dbReference type="Pfam" id="PF09557"/>
    </source>
</evidence>
<dbReference type="EMBL" id="JAETWB010000039">
    <property type="protein sequence ID" value="MBL6081887.1"/>
    <property type="molecule type" value="Genomic_DNA"/>
</dbReference>
<feature type="domain" description="DUF2382" evidence="2">
    <location>
        <begin position="163"/>
        <end position="273"/>
    </location>
</feature>
<feature type="region of interest" description="Disordered" evidence="1">
    <location>
        <begin position="270"/>
        <end position="301"/>
    </location>
</feature>
<dbReference type="PANTHER" id="PTHR38463">
    <property type="entry name" value="STRESS RESPONSE PROTEIN YSNF"/>
    <property type="match status" value="1"/>
</dbReference>
<accession>A0ABS1UB14</accession>
<dbReference type="PANTHER" id="PTHR38463:SF1">
    <property type="entry name" value="STRESS RESPONSE PROTEIN YSNF"/>
    <property type="match status" value="1"/>
</dbReference>
<evidence type="ECO:0000256" key="1">
    <source>
        <dbReference type="SAM" id="MobiDB-lite"/>
    </source>
</evidence>
<dbReference type="RefSeq" id="WP_202835099.1">
    <property type="nucleotide sequence ID" value="NZ_JAETWB010000039.1"/>
</dbReference>
<reference evidence="3 4" key="1">
    <citation type="submission" date="2021-01" db="EMBL/GenBank/DDBJ databases">
        <title>Belnapia mucosa sp. nov. and Belnapia arida sp. nov., isolated from the Tabernas Desert (Almeria, Spain).</title>
        <authorList>
            <person name="Molina-Menor E."/>
            <person name="Vidal-Verdu A."/>
            <person name="Calonge A."/>
            <person name="Satari L."/>
            <person name="Pereto J."/>
            <person name="Porcar M."/>
        </authorList>
    </citation>
    <scope>NUCLEOTIDE SEQUENCE [LARGE SCALE GENOMIC DNA]</scope>
    <source>
        <strain evidence="3 4">T18</strain>
    </source>
</reference>
<sequence length="301" mass="32439">MTQTTLTALYDMRGDADTAAERLMTEAGLARSDITVIAQEGGAAKEGGFLTSLKNLFMSDQDRGTYAEAVRRGGFLLTARAGQRSAEQAMDILEEHGAVDLDQRQQAWRNGELSGQQATGAAATLADGTVVTAAAAAPHPVPATATVAAPVSTRPSGTEDEKIELIEETLRVGKRTVGGGRVRVRSYVVESPVEEQVTLRKEHVDIERRPMDRAPTAGDEALFGERIIEASETGEEAIITKEARVTEEVTLRNDTEERVETVRDTVRRTEIEVDDTRTTDAKETAAAPASKPGRVDPAPRR</sequence>
<name>A0ABS1UB14_9PROT</name>